<reference evidence="2 3" key="1">
    <citation type="journal article" date="2019" name="J. Hered.">
        <title>An Improved Genome Assembly for Drosophila navojoa, the Basal Species in the mojavensis Cluster.</title>
        <authorList>
            <person name="Vanderlinde T."/>
            <person name="Dupim E.G."/>
            <person name="Nazario-Yepiz N.O."/>
            <person name="Carvalho A.B."/>
        </authorList>
    </citation>
    <scope>NUCLEOTIDE SEQUENCE [LARGE SCALE GENOMIC DNA]</scope>
    <source>
        <strain evidence="2">Navoj_Jal97</strain>
        <tissue evidence="2">Whole organism</tissue>
    </source>
</reference>
<protein>
    <recommendedName>
        <fullName evidence="1">Ig-like domain-containing protein</fullName>
    </recommendedName>
</protein>
<dbReference type="Gene3D" id="2.60.40.10">
    <property type="entry name" value="Immunoglobulins"/>
    <property type="match status" value="1"/>
</dbReference>
<proteinExistence type="predicted"/>
<dbReference type="EMBL" id="LSRL02000170">
    <property type="protein sequence ID" value="TDG43197.1"/>
    <property type="molecule type" value="Genomic_DNA"/>
</dbReference>
<dbReference type="InterPro" id="IPR007110">
    <property type="entry name" value="Ig-like_dom"/>
</dbReference>
<keyword evidence="3" id="KW-1185">Reference proteome</keyword>
<dbReference type="AlphaFoldDB" id="A0A484B2U3"/>
<dbReference type="Proteomes" id="UP000295192">
    <property type="component" value="Unassembled WGS sequence"/>
</dbReference>
<dbReference type="OrthoDB" id="7866432at2759"/>
<evidence type="ECO:0000259" key="1">
    <source>
        <dbReference type="PROSITE" id="PS50835"/>
    </source>
</evidence>
<organism evidence="2 3">
    <name type="scientific">Drosophila navojoa</name>
    <name type="common">Fruit fly</name>
    <dbReference type="NCBI Taxonomy" id="7232"/>
    <lineage>
        <taxon>Eukaryota</taxon>
        <taxon>Metazoa</taxon>
        <taxon>Ecdysozoa</taxon>
        <taxon>Arthropoda</taxon>
        <taxon>Hexapoda</taxon>
        <taxon>Insecta</taxon>
        <taxon>Pterygota</taxon>
        <taxon>Neoptera</taxon>
        <taxon>Endopterygota</taxon>
        <taxon>Diptera</taxon>
        <taxon>Brachycera</taxon>
        <taxon>Muscomorpha</taxon>
        <taxon>Ephydroidea</taxon>
        <taxon>Drosophilidae</taxon>
        <taxon>Drosophila</taxon>
    </lineage>
</organism>
<evidence type="ECO:0000313" key="3">
    <source>
        <dbReference type="Proteomes" id="UP000295192"/>
    </source>
</evidence>
<sequence length="197" mass="22368">MGVSEWMGDGGGRWQEADVDVDVDMYVNVVVQVNVNVYVDIWMDMLGQQVEACRTSTLCCMCEPTLIIEKPELHLSRVLRNFNITKISDLELISNTTDRLDITFHFFGIKGDSQRIREAITRMVERGRIGNFTLVSNFHHFDENPPLNMLDLSVNQPQAAVREDSEFIISCTAQGSSRMQFQWFKDGAAVNATKATR</sequence>
<accession>A0A484B2U3</accession>
<gene>
    <name evidence="2" type="ORF">AWZ03_010381</name>
</gene>
<comment type="caution">
    <text evidence="2">The sequence shown here is derived from an EMBL/GenBank/DDBJ whole genome shotgun (WGS) entry which is preliminary data.</text>
</comment>
<evidence type="ECO:0000313" key="2">
    <source>
        <dbReference type="EMBL" id="TDG43197.1"/>
    </source>
</evidence>
<dbReference type="PROSITE" id="PS50835">
    <property type="entry name" value="IG_LIKE"/>
    <property type="match status" value="1"/>
</dbReference>
<feature type="domain" description="Ig-like" evidence="1">
    <location>
        <begin position="145"/>
        <end position="197"/>
    </location>
</feature>
<name>A0A484B2U3_DRONA</name>
<dbReference type="InterPro" id="IPR013783">
    <property type="entry name" value="Ig-like_fold"/>
</dbReference>